<name>A0A2C5V275_PSEPU</name>
<gene>
    <name evidence="4" type="ORF">CRX57_28455</name>
</gene>
<evidence type="ECO:0000259" key="3">
    <source>
        <dbReference type="SMART" id="SM00974"/>
    </source>
</evidence>
<evidence type="ECO:0000313" key="4">
    <source>
        <dbReference type="EMBL" id="PHH38659.1"/>
    </source>
</evidence>
<organism evidence="4 5">
    <name type="scientific">Pseudomonas putida</name>
    <name type="common">Arthrobacter siderocapsulatus</name>
    <dbReference type="NCBI Taxonomy" id="303"/>
    <lineage>
        <taxon>Bacteria</taxon>
        <taxon>Pseudomonadati</taxon>
        <taxon>Pseudomonadota</taxon>
        <taxon>Gammaproteobacteria</taxon>
        <taxon>Pseudomonadales</taxon>
        <taxon>Pseudomonadaceae</taxon>
        <taxon>Pseudomonas</taxon>
    </lineage>
</organism>
<evidence type="ECO:0000256" key="2">
    <source>
        <dbReference type="SAM" id="Phobius"/>
    </source>
</evidence>
<proteinExistence type="predicted"/>
<dbReference type="InterPro" id="IPR018306">
    <property type="entry name" value="Phage_T5_Orf172_DNA-bd"/>
</dbReference>
<keyword evidence="1" id="KW-0175">Coiled coil</keyword>
<evidence type="ECO:0000313" key="5">
    <source>
        <dbReference type="Proteomes" id="UP000222460"/>
    </source>
</evidence>
<dbReference type="Proteomes" id="UP000222460">
    <property type="component" value="Unassembled WGS sequence"/>
</dbReference>
<feature type="coiled-coil region" evidence="1">
    <location>
        <begin position="308"/>
        <end position="396"/>
    </location>
</feature>
<dbReference type="EMBL" id="PDKZ01000003">
    <property type="protein sequence ID" value="PHH38659.1"/>
    <property type="molecule type" value="Genomic_DNA"/>
</dbReference>
<comment type="caution">
    <text evidence="4">The sequence shown here is derived from an EMBL/GenBank/DDBJ whole genome shotgun (WGS) entry which is preliminary data.</text>
</comment>
<reference evidence="5" key="1">
    <citation type="submission" date="2017-10" db="EMBL/GenBank/DDBJ databases">
        <title>FDA dAtabase for Regulatory Grade micrObial Sequences (FDA-ARGOS): Supporting development and validation of Infectious Disease Dx tests.</title>
        <authorList>
            <person name="Goldberg B."/>
            <person name="Campos J."/>
            <person name="Tallon L."/>
            <person name="Sadzewicz L."/>
            <person name="Ott S."/>
            <person name="Zhao X."/>
            <person name="Nagaraj S."/>
            <person name="Vavikolanu K."/>
            <person name="Aluvathingal J."/>
            <person name="Nadendla S."/>
            <person name="Geyer C."/>
            <person name="Sichtig H."/>
        </authorList>
    </citation>
    <scope>NUCLEOTIDE SEQUENCE [LARGE SCALE GENOMIC DNA]</scope>
    <source>
        <strain evidence="5">FDAARGOS_376</strain>
    </source>
</reference>
<dbReference type="SMART" id="SM00974">
    <property type="entry name" value="T5orf172"/>
    <property type="match status" value="1"/>
</dbReference>
<accession>A0A2C5V275</accession>
<protein>
    <recommendedName>
        <fullName evidence="3">Bacteriophage T5 Orf172 DNA-binding domain-containing protein</fullName>
    </recommendedName>
</protein>
<keyword evidence="2" id="KW-0812">Transmembrane</keyword>
<feature type="coiled-coil region" evidence="1">
    <location>
        <begin position="109"/>
        <end position="146"/>
    </location>
</feature>
<evidence type="ECO:0000256" key="1">
    <source>
        <dbReference type="SAM" id="Coils"/>
    </source>
</evidence>
<dbReference type="AlphaFoldDB" id="A0A2C5V275"/>
<keyword evidence="2" id="KW-1133">Transmembrane helix</keyword>
<sequence length="518" mass="60134">MENKLPFIYRTFFISIVSALSIFIIPIPITIFLLIKHYKLIKEQQILIEPILETYNSIELAKERLEKINVDLDNQEELHTNIIKEFTEEGENEKNSIIEKANQEALDILSSLEESTANLTMKKEELEKLNKEIAKCERIVKQNRSEAMAIKTLKERSSSIKLDTNSITEYIEELINSLNNNELLNSIINLHKNSDNSKQLRSLANGVKKEIKITLDEFSSRYTTKANQTIYNLIVLGLQSEIELIISNLKYGTLNEAKEQVNELIEKYLVIAGKGNQSILPTLTKFLLSIQGFYNELVEIEYKYYVKREREKEEQRLIREQMKQEAEERKALEAERKKIEREESKFTTELQRTNELLKSETDDAKLEQLKARIMELEQQMAELENQKESIATLSNGKAGYVYIISNKGSFGDDVFKIGMTRRLEPQDRIDELGSASVPFKFDVHAFIFSDDAVGLEYTLHQRLTNNRVNKVNYRKEFFRIPINDIEELVEELDPTADFTKTMLALEYNQTLALEQQAS</sequence>
<keyword evidence="2" id="KW-0472">Membrane</keyword>
<feature type="domain" description="Bacteriophage T5 Orf172 DNA-binding" evidence="3">
    <location>
        <begin position="409"/>
        <end position="492"/>
    </location>
</feature>
<dbReference type="Pfam" id="PF13455">
    <property type="entry name" value="MUG113"/>
    <property type="match status" value="1"/>
</dbReference>
<feature type="transmembrane region" description="Helical" evidence="2">
    <location>
        <begin position="12"/>
        <end position="35"/>
    </location>
</feature>